<proteinExistence type="predicted"/>
<protein>
    <submittedName>
        <fullName evidence="2">Uncharacterized protein</fullName>
    </submittedName>
</protein>
<evidence type="ECO:0000313" key="3">
    <source>
        <dbReference type="Proteomes" id="UP000279962"/>
    </source>
</evidence>
<reference evidence="2 3" key="1">
    <citation type="submission" date="2018-10" db="EMBL/GenBank/DDBJ databases">
        <title>The complete genome of Acinetobacter wuhouensis strain WCHAW010062.</title>
        <authorList>
            <person name="Hu Y."/>
            <person name="Long H."/>
            <person name="Feng Y."/>
            <person name="Zong Z."/>
        </authorList>
    </citation>
    <scope>NUCLEOTIDE SEQUENCE [LARGE SCALE GENOMIC DNA]</scope>
    <source>
        <strain evidence="2 3">WCHAW010062</strain>
        <plasmid evidence="3">poxa23_010062</plasmid>
    </source>
</reference>
<dbReference type="EMBL" id="CP033130">
    <property type="protein sequence ID" value="AYO52629.1"/>
    <property type="molecule type" value="Genomic_DNA"/>
</dbReference>
<keyword evidence="2" id="KW-0614">Plasmid</keyword>
<geneLocation type="plasmid" evidence="3">
    <name>poxa23_010062</name>
</geneLocation>
<accession>A0A3G2SXP6</accession>
<evidence type="ECO:0000256" key="1">
    <source>
        <dbReference type="SAM" id="MobiDB-lite"/>
    </source>
</evidence>
<feature type="compositionally biased region" description="Low complexity" evidence="1">
    <location>
        <begin position="38"/>
        <end position="56"/>
    </location>
</feature>
<dbReference type="AlphaFoldDB" id="A0A3G2SXP6"/>
<name>A0A3G2SXP6_9GAMM</name>
<evidence type="ECO:0000313" key="2">
    <source>
        <dbReference type="EMBL" id="AYO52629.1"/>
    </source>
</evidence>
<organism evidence="2 3">
    <name type="scientific">Acinetobacter wuhouensis</name>
    <dbReference type="NCBI Taxonomy" id="1879050"/>
    <lineage>
        <taxon>Bacteria</taxon>
        <taxon>Pseudomonadati</taxon>
        <taxon>Pseudomonadota</taxon>
        <taxon>Gammaproteobacteria</taxon>
        <taxon>Moraxellales</taxon>
        <taxon>Moraxellaceae</taxon>
        <taxon>Acinetobacter</taxon>
    </lineage>
</organism>
<feature type="region of interest" description="Disordered" evidence="1">
    <location>
        <begin position="38"/>
        <end position="76"/>
    </location>
</feature>
<gene>
    <name evidence="2" type="ORF">CDG68_02580</name>
</gene>
<dbReference type="Proteomes" id="UP000279962">
    <property type="component" value="Plasmid pOXA23_010062"/>
</dbReference>
<dbReference type="RefSeq" id="WP_122071883.1">
    <property type="nucleotide sequence ID" value="NZ_CP033130.1"/>
</dbReference>
<sequence length="76" mass="8259">MAIFGYVAGKKQQDPTLEIANQIAQDPEALKQLLNQYDQQNNQAGAPTPQALPEQAAEQERQQEISSFGLDAGSSE</sequence>